<keyword evidence="2 13" id="KW-1003">Cell membrane</keyword>
<dbReference type="InterPro" id="IPR030874">
    <property type="entry name" value="Cardiolipin_synth_Firmi"/>
</dbReference>
<name>A0A0D5NHP8_9BACL</name>
<evidence type="ECO:0000256" key="5">
    <source>
        <dbReference type="ARBA" id="ARBA00022692"/>
    </source>
</evidence>
<feature type="active site" evidence="13">
    <location>
        <position position="230"/>
    </location>
</feature>
<evidence type="ECO:0000256" key="8">
    <source>
        <dbReference type="ARBA" id="ARBA00023098"/>
    </source>
</evidence>
<protein>
    <recommendedName>
        <fullName evidence="13 14">Cardiolipin synthase</fullName>
        <shortName evidence="13">CL synthase</shortName>
        <ecNumber evidence="13 14">2.7.8.-</ecNumber>
    </recommendedName>
</protein>
<evidence type="ECO:0000256" key="7">
    <source>
        <dbReference type="ARBA" id="ARBA00022989"/>
    </source>
</evidence>
<dbReference type="InterPro" id="IPR022924">
    <property type="entry name" value="Cardiolipin_synthase"/>
</dbReference>
<comment type="function">
    <text evidence="12 13">Catalyzes the reversible phosphatidyl group transfer from one phosphatidylglycerol molecule to another to form cardiolipin (CL) (diphosphatidylglycerol) and glycerol.</text>
</comment>
<dbReference type="NCBIfam" id="TIGR04265">
    <property type="entry name" value="bac_cardiolipin"/>
    <property type="match status" value="1"/>
</dbReference>
<dbReference type="Pfam" id="PF13091">
    <property type="entry name" value="PLDc_2"/>
    <property type="match status" value="2"/>
</dbReference>
<dbReference type="RefSeq" id="WP_045670053.1">
    <property type="nucleotide sequence ID" value="NZ_CP011058.1"/>
</dbReference>
<dbReference type="EMBL" id="CP011058">
    <property type="protein sequence ID" value="AJY74620.1"/>
    <property type="molecule type" value="Genomic_DNA"/>
</dbReference>
<keyword evidence="3 13" id="KW-0444">Lipid biosynthesis</keyword>
<dbReference type="OrthoDB" id="9762009at2"/>
<evidence type="ECO:0000256" key="6">
    <source>
        <dbReference type="ARBA" id="ARBA00022737"/>
    </source>
</evidence>
<evidence type="ECO:0000256" key="14">
    <source>
        <dbReference type="NCBIfam" id="TIGR04265"/>
    </source>
</evidence>
<reference evidence="17" key="2">
    <citation type="submission" date="2015-03" db="EMBL/GenBank/DDBJ databases">
        <title>Genome sequence of Paenibacillus beijingensis strain DSM 24997T.</title>
        <authorList>
            <person name="Kwak Y."/>
            <person name="Shin J.-H."/>
        </authorList>
    </citation>
    <scope>NUCLEOTIDE SEQUENCE [LARGE SCALE GENOMIC DNA]</scope>
    <source>
        <strain evidence="17">DSM 24997</strain>
    </source>
</reference>
<comment type="subcellular location">
    <subcellularLocation>
        <location evidence="1 13">Cell membrane</location>
        <topology evidence="1 13">Multi-pass membrane protein</topology>
    </subcellularLocation>
</comment>
<feature type="transmembrane region" description="Helical" evidence="13">
    <location>
        <begin position="32"/>
        <end position="55"/>
    </location>
</feature>
<dbReference type="EC" id="2.7.8.-" evidence="13 14"/>
<dbReference type="PANTHER" id="PTHR21248">
    <property type="entry name" value="CARDIOLIPIN SYNTHASE"/>
    <property type="match status" value="1"/>
</dbReference>
<feature type="transmembrane region" description="Helical" evidence="13">
    <location>
        <begin position="7"/>
        <end position="26"/>
    </location>
</feature>
<gene>
    <name evidence="16" type="ORF">VN24_08560</name>
</gene>
<feature type="domain" description="PLD phosphodiesterase" evidence="15">
    <location>
        <begin position="218"/>
        <end position="245"/>
    </location>
</feature>
<dbReference type="Proteomes" id="UP000032633">
    <property type="component" value="Chromosome"/>
</dbReference>
<keyword evidence="7 13" id="KW-1133">Transmembrane helix</keyword>
<reference evidence="16 17" key="1">
    <citation type="journal article" date="2015" name="J. Biotechnol.">
        <title>Complete genome sequence of Paenibacillus beijingensis 7188(T) (=DSM 24997(T)), a novel rhizobacterium from jujube garden soil.</title>
        <authorList>
            <person name="Kwak Y."/>
            <person name="Shin J.H."/>
        </authorList>
    </citation>
    <scope>NUCLEOTIDE SEQUENCE [LARGE SCALE GENOMIC DNA]</scope>
    <source>
        <strain evidence="16 17">DSM 24997</strain>
    </source>
</reference>
<sequence length="482" mass="55717">MAFFFDQVYSVFYLLNLALAITVIFLERRNIAATWAWLMVLYFLPVVGFVLYLLLGQNLSRRRIYKYKVSQIKAARKRLQAQQRIVQQGLLSYKDPLMMHYQDMIYMNLVSSDALFTQNNRVEIFTEGESKFASLLRDIEQAEHHIHLMYYIIRNDNLGKLVLEALARKASEGVEVRLIYDDIGSLMLKKRFLRMLEKAGGQVGAFFPSKIFFINPRLNYRNHRKLVIIDGKYGYIGGFNIGDEYVGDDPYYGFWRDTHLRIEGSAVLQLQDRFLLDWTLASSKPIITDALYFPRPESDGEVGMQIVSSGPDSEWQHIKNGLIKMINSAKHSILLQTPYFVPDESLLNALKMASLSGVDVKVMLPASPDHFFVYWASHSYFGELLASGIKCYLYHKGFLHAKTMVVDGTIASVGTANIDIRSFKLNFEVNAFLYDSETAKRLQDIFNRDLRHCRELSLELYHQRPVWQKFKESVSRLLSPIL</sequence>
<evidence type="ECO:0000256" key="13">
    <source>
        <dbReference type="HAMAP-Rule" id="MF_01916"/>
    </source>
</evidence>
<dbReference type="PANTHER" id="PTHR21248:SF22">
    <property type="entry name" value="PHOSPHOLIPASE D"/>
    <property type="match status" value="1"/>
</dbReference>
<comment type="similarity">
    <text evidence="13">Belongs to the phospholipase D family. Cardiolipin synthase subfamily.</text>
</comment>
<dbReference type="Gene3D" id="3.30.870.10">
    <property type="entry name" value="Endonuclease Chain A"/>
    <property type="match status" value="2"/>
</dbReference>
<feature type="active site" evidence="13">
    <location>
        <position position="225"/>
    </location>
</feature>
<dbReference type="InterPro" id="IPR001736">
    <property type="entry name" value="PLipase_D/transphosphatidylase"/>
</dbReference>
<dbReference type="AlphaFoldDB" id="A0A0D5NHP8"/>
<dbReference type="PATRIC" id="fig|1126833.4.peg.1888"/>
<evidence type="ECO:0000256" key="9">
    <source>
        <dbReference type="ARBA" id="ARBA00023136"/>
    </source>
</evidence>
<proteinExistence type="inferred from homology"/>
<keyword evidence="6" id="KW-0677">Repeat</keyword>
<evidence type="ECO:0000256" key="1">
    <source>
        <dbReference type="ARBA" id="ARBA00004651"/>
    </source>
</evidence>
<dbReference type="GO" id="GO:0005886">
    <property type="term" value="C:plasma membrane"/>
    <property type="evidence" value="ECO:0007669"/>
    <property type="project" value="UniProtKB-SubCell"/>
</dbReference>
<evidence type="ECO:0000259" key="15">
    <source>
        <dbReference type="PROSITE" id="PS50035"/>
    </source>
</evidence>
<keyword evidence="11 13" id="KW-1208">Phospholipid metabolism</keyword>
<evidence type="ECO:0000256" key="10">
    <source>
        <dbReference type="ARBA" id="ARBA00023209"/>
    </source>
</evidence>
<dbReference type="SUPFAM" id="SSF56024">
    <property type="entry name" value="Phospholipase D/nuclease"/>
    <property type="match status" value="2"/>
</dbReference>
<evidence type="ECO:0000256" key="4">
    <source>
        <dbReference type="ARBA" id="ARBA00022679"/>
    </source>
</evidence>
<feature type="active site" evidence="13">
    <location>
        <position position="402"/>
    </location>
</feature>
<keyword evidence="17" id="KW-1185">Reference proteome</keyword>
<dbReference type="HAMAP" id="MF_01916">
    <property type="entry name" value="Cardiolipin_synth_Cls"/>
    <property type="match status" value="1"/>
</dbReference>
<dbReference type="PROSITE" id="PS50035">
    <property type="entry name" value="PLD"/>
    <property type="match status" value="2"/>
</dbReference>
<feature type="domain" description="PLD phosphodiesterase" evidence="15">
    <location>
        <begin position="395"/>
        <end position="422"/>
    </location>
</feature>
<dbReference type="HOGENOM" id="CLU_038053_1_1_9"/>
<keyword evidence="10 13" id="KW-0594">Phospholipid biosynthesis</keyword>
<dbReference type="CDD" id="cd09112">
    <property type="entry name" value="PLDc_CLS_2"/>
    <property type="match status" value="1"/>
</dbReference>
<organism evidence="16 17">
    <name type="scientific">Paenibacillus beijingensis</name>
    <dbReference type="NCBI Taxonomy" id="1126833"/>
    <lineage>
        <taxon>Bacteria</taxon>
        <taxon>Bacillati</taxon>
        <taxon>Bacillota</taxon>
        <taxon>Bacilli</taxon>
        <taxon>Bacillales</taxon>
        <taxon>Paenibacillaceae</taxon>
        <taxon>Paenibacillus</taxon>
    </lineage>
</organism>
<dbReference type="KEGG" id="pbj:VN24_08560"/>
<keyword evidence="4 13" id="KW-0808">Transferase</keyword>
<dbReference type="InterPro" id="IPR025202">
    <property type="entry name" value="PLD-like_dom"/>
</dbReference>
<evidence type="ECO:0000256" key="3">
    <source>
        <dbReference type="ARBA" id="ARBA00022516"/>
    </source>
</evidence>
<dbReference type="InterPro" id="IPR027379">
    <property type="entry name" value="CLS_N"/>
</dbReference>
<keyword evidence="9 13" id="KW-0472">Membrane</keyword>
<accession>A0A0D5NHP8</accession>
<dbReference type="FunFam" id="3.30.870.10:FF:000021">
    <property type="entry name" value="Cardiolipin synthase"/>
    <property type="match status" value="1"/>
</dbReference>
<keyword evidence="5 13" id="KW-0812">Transmembrane</keyword>
<dbReference type="STRING" id="1126833.VN24_08560"/>
<evidence type="ECO:0000256" key="12">
    <source>
        <dbReference type="ARBA" id="ARBA00057569"/>
    </source>
</evidence>
<evidence type="ECO:0000256" key="2">
    <source>
        <dbReference type="ARBA" id="ARBA00022475"/>
    </source>
</evidence>
<evidence type="ECO:0000256" key="11">
    <source>
        <dbReference type="ARBA" id="ARBA00023264"/>
    </source>
</evidence>
<keyword evidence="8 13" id="KW-0443">Lipid metabolism</keyword>
<comment type="catalytic activity">
    <reaction evidence="13">
        <text>2 a 1,2-diacyl-sn-glycero-3-phospho-(1'-sn-glycerol) = a cardiolipin + glycerol</text>
        <dbReference type="Rhea" id="RHEA:31451"/>
        <dbReference type="ChEBI" id="CHEBI:17754"/>
        <dbReference type="ChEBI" id="CHEBI:62237"/>
        <dbReference type="ChEBI" id="CHEBI:64716"/>
    </reaction>
</comment>
<dbReference type="Pfam" id="PF13396">
    <property type="entry name" value="PLDc_N"/>
    <property type="match status" value="1"/>
</dbReference>
<dbReference type="GO" id="GO:0008808">
    <property type="term" value="F:cardiolipin synthase activity"/>
    <property type="evidence" value="ECO:0007669"/>
    <property type="project" value="UniProtKB-UniRule"/>
</dbReference>
<feature type="active site" evidence="13">
    <location>
        <position position="223"/>
    </location>
</feature>
<dbReference type="SMART" id="SM00155">
    <property type="entry name" value="PLDc"/>
    <property type="match status" value="2"/>
</dbReference>
<dbReference type="CDD" id="cd09110">
    <property type="entry name" value="PLDc_CLS_1"/>
    <property type="match status" value="1"/>
</dbReference>
<evidence type="ECO:0000313" key="16">
    <source>
        <dbReference type="EMBL" id="AJY74620.1"/>
    </source>
</evidence>
<dbReference type="GO" id="GO:0032049">
    <property type="term" value="P:cardiolipin biosynthetic process"/>
    <property type="evidence" value="ECO:0007669"/>
    <property type="project" value="UniProtKB-UniRule"/>
</dbReference>
<feature type="active site" evidence="13">
    <location>
        <position position="400"/>
    </location>
</feature>
<feature type="active site" evidence="13">
    <location>
        <position position="407"/>
    </location>
</feature>
<dbReference type="FunFam" id="3.30.870.10:FF:000014">
    <property type="entry name" value="Cardiolipin synthase"/>
    <property type="match status" value="1"/>
</dbReference>
<evidence type="ECO:0000313" key="17">
    <source>
        <dbReference type="Proteomes" id="UP000032633"/>
    </source>
</evidence>